<evidence type="ECO:0000313" key="2">
    <source>
        <dbReference type="Proteomes" id="UP000248423"/>
    </source>
</evidence>
<reference evidence="1 2" key="1">
    <citation type="submission" date="2018-02" db="EMBL/GenBank/DDBJ databases">
        <title>The genomes of Aspergillus section Nigri reveals drivers in fungal speciation.</title>
        <authorList>
            <consortium name="DOE Joint Genome Institute"/>
            <person name="Vesth T.C."/>
            <person name="Nybo J."/>
            <person name="Theobald S."/>
            <person name="Brandl J."/>
            <person name="Frisvad J.C."/>
            <person name="Nielsen K.F."/>
            <person name="Lyhne E.K."/>
            <person name="Kogle M.E."/>
            <person name="Kuo A."/>
            <person name="Riley R."/>
            <person name="Clum A."/>
            <person name="Nolan M."/>
            <person name="Lipzen A."/>
            <person name="Salamov A."/>
            <person name="Henrissat B."/>
            <person name="Wiebenga A."/>
            <person name="De vries R.P."/>
            <person name="Grigoriev I.V."/>
            <person name="Mortensen U.H."/>
            <person name="Andersen M.R."/>
            <person name="Baker S.E."/>
        </authorList>
    </citation>
    <scope>NUCLEOTIDE SEQUENCE [LARGE SCALE GENOMIC DNA]</scope>
    <source>
        <strain evidence="1 2">CBS 121057</strain>
    </source>
</reference>
<dbReference type="Proteomes" id="UP000248423">
    <property type="component" value="Unassembled WGS sequence"/>
</dbReference>
<gene>
    <name evidence="1" type="ORF">BO78DRAFT_469195</name>
</gene>
<proteinExistence type="predicted"/>
<dbReference type="OrthoDB" id="4227183at2759"/>
<evidence type="ECO:0000313" key="1">
    <source>
        <dbReference type="EMBL" id="PYI07366.1"/>
    </source>
</evidence>
<dbReference type="AlphaFoldDB" id="A0A319EBA7"/>
<dbReference type="VEuPathDB" id="FungiDB:BO78DRAFT_469195"/>
<sequence length="385" mass="43558">MSRIFNFLFPHFTEEDSRIMDGLARRDNCPPSERTHVDNLLHNNPELYRGLEKAALAPLFAEEQARRHLQRLQEVETSKASEVARNKAQIRSLTREIQLLKFQPTILSDEDAAREMKRLLQRLNGWINSCFRDTHLLDKLRQDLENNGAAFVPNGQHELRAFISSAVSGTFYEHVFGRFLLGLPGEEAFGAIAEKVQNYCPRHVAHHWRTATSIAVEELADEPGVINAVVAQVEADFLQYFSIDPSSGSTKLRTLVRACIQFKRRLDRQESQYRFFRSAFGAPYTPETMQQALMLEDVGDRVQCALWPGIYKESRTGSLVVEPETVLAKKTVVRDKPISLWDHDGPMLGLLGFDDWENVDGCVPPGAWPLMTGAAEPSQLLAGKI</sequence>
<keyword evidence="2" id="KW-1185">Reference proteome</keyword>
<organism evidence="1 2">
    <name type="scientific">Aspergillus sclerotiicarbonarius (strain CBS 121057 / IBT 28362)</name>
    <dbReference type="NCBI Taxonomy" id="1448318"/>
    <lineage>
        <taxon>Eukaryota</taxon>
        <taxon>Fungi</taxon>
        <taxon>Dikarya</taxon>
        <taxon>Ascomycota</taxon>
        <taxon>Pezizomycotina</taxon>
        <taxon>Eurotiomycetes</taxon>
        <taxon>Eurotiomycetidae</taxon>
        <taxon>Eurotiales</taxon>
        <taxon>Aspergillaceae</taxon>
        <taxon>Aspergillus</taxon>
        <taxon>Aspergillus subgen. Circumdati</taxon>
    </lineage>
</organism>
<protein>
    <submittedName>
        <fullName evidence="1">Uncharacterized protein</fullName>
    </submittedName>
</protein>
<name>A0A319EBA7_ASPSB</name>
<accession>A0A319EBA7</accession>
<dbReference type="EMBL" id="KZ826342">
    <property type="protein sequence ID" value="PYI07366.1"/>
    <property type="molecule type" value="Genomic_DNA"/>
</dbReference>